<dbReference type="InterPro" id="IPR001138">
    <property type="entry name" value="Zn2Cys6_DnaBD"/>
</dbReference>
<dbReference type="EMBL" id="JAGPYM010000016">
    <property type="protein sequence ID" value="KAH6886347.1"/>
    <property type="molecule type" value="Genomic_DNA"/>
</dbReference>
<dbReference type="OrthoDB" id="5818554at2759"/>
<dbReference type="InterPro" id="IPR052780">
    <property type="entry name" value="AAA_Catabolism_Regulators"/>
</dbReference>
<organism evidence="5 6">
    <name type="scientific">Thelonectria olida</name>
    <dbReference type="NCBI Taxonomy" id="1576542"/>
    <lineage>
        <taxon>Eukaryota</taxon>
        <taxon>Fungi</taxon>
        <taxon>Dikarya</taxon>
        <taxon>Ascomycota</taxon>
        <taxon>Pezizomycotina</taxon>
        <taxon>Sordariomycetes</taxon>
        <taxon>Hypocreomycetidae</taxon>
        <taxon>Hypocreales</taxon>
        <taxon>Nectriaceae</taxon>
        <taxon>Thelonectria</taxon>
    </lineage>
</organism>
<evidence type="ECO:0000256" key="1">
    <source>
        <dbReference type="ARBA" id="ARBA00022723"/>
    </source>
</evidence>
<dbReference type="PANTHER" id="PTHR31644">
    <property type="entry name" value="TRANSCRIPTIONAL ACTIVATOR ARO80-RELATED"/>
    <property type="match status" value="1"/>
</dbReference>
<keyword evidence="2" id="KW-0539">Nucleus</keyword>
<dbReference type="AlphaFoldDB" id="A0A9P9AN81"/>
<sequence length="676" mass="74737">MALGAGGRSSRACVRCRRRKTKCNLDGIGEPLKPPCVSCHDTGSDCVLAERRAGRSLDAPARAADATPTAGGASPALETNEHPRSRCSSGMDNNDYQEEATDENMGMELRNPSDALHILARSGEGQPDRPVGERLSGYDGPTPAADAATYPSTTGPSSLANSTPARAHFFHAPNNNRPTTTVLNDYELVQRGLLHPSELPELLHIFAQKYHPYCPIAPAYFFKPAAMERIQRRDYFLLTVLLSIASMDSRNHVLTHRYCWDHTQRLLLEVLLAHPWAQTPRTVEGLLLLAEWLPHIQITQTTSMAPKNLFSEDRTAWSLVGLAVRQGYLLRLDRAAFRDAADDKSKEREDHRRLIWAFVYIADRQISVRLGQSFWSRGPSLSSKFTSKDFPSLEPILGVENEDYVSVLQATLELTQILYNAHLILYSSTQKTLAMISEGDYARYLDDFVRAASAWHTVWNDIQVPHAIKSTLLLMYEYTCLYVNAFSFQAVQNIKRPLADLFSRGIMSSPDGRFSAGAFQSSTQREEVAGLALRFVAAMKEATSTESHICHRYSRMLRNLWCRGPARQAAWHNASTPSATACQVASAGGRSVSDNGAHSEDLAKQSALGPQRNDQDNPAEYWEGLGNLDLVFPHEEQGAGSEAPALPSIEGYLLSSFLPGISDFGHFHGNLGGQHD</sequence>
<dbReference type="InterPro" id="IPR036864">
    <property type="entry name" value="Zn2-C6_fun-type_DNA-bd_sf"/>
</dbReference>
<accession>A0A9P9AN81</accession>
<keyword evidence="1" id="KW-0479">Metal-binding</keyword>
<evidence type="ECO:0000259" key="4">
    <source>
        <dbReference type="PROSITE" id="PS50048"/>
    </source>
</evidence>
<dbReference type="GO" id="GO:0003677">
    <property type="term" value="F:DNA binding"/>
    <property type="evidence" value="ECO:0007669"/>
    <property type="project" value="InterPro"/>
</dbReference>
<feature type="region of interest" description="Disordered" evidence="3">
    <location>
        <begin position="122"/>
        <end position="163"/>
    </location>
</feature>
<dbReference type="CDD" id="cd00067">
    <property type="entry name" value="GAL4"/>
    <property type="match status" value="1"/>
</dbReference>
<keyword evidence="6" id="KW-1185">Reference proteome</keyword>
<dbReference type="InterPro" id="IPR007219">
    <property type="entry name" value="XnlR_reg_dom"/>
</dbReference>
<feature type="domain" description="Zn(2)-C6 fungal-type" evidence="4">
    <location>
        <begin position="12"/>
        <end position="48"/>
    </location>
</feature>
<dbReference type="GO" id="GO:0008270">
    <property type="term" value="F:zinc ion binding"/>
    <property type="evidence" value="ECO:0007669"/>
    <property type="project" value="InterPro"/>
</dbReference>
<evidence type="ECO:0000256" key="3">
    <source>
        <dbReference type="SAM" id="MobiDB-lite"/>
    </source>
</evidence>
<dbReference type="PROSITE" id="PS00463">
    <property type="entry name" value="ZN2_CY6_FUNGAL_1"/>
    <property type="match status" value="1"/>
</dbReference>
<dbReference type="Proteomes" id="UP000777438">
    <property type="component" value="Unassembled WGS sequence"/>
</dbReference>
<dbReference type="CDD" id="cd12148">
    <property type="entry name" value="fungal_TF_MHR"/>
    <property type="match status" value="1"/>
</dbReference>
<evidence type="ECO:0000313" key="6">
    <source>
        <dbReference type="Proteomes" id="UP000777438"/>
    </source>
</evidence>
<proteinExistence type="predicted"/>
<dbReference type="Pfam" id="PF00172">
    <property type="entry name" value="Zn_clus"/>
    <property type="match status" value="1"/>
</dbReference>
<dbReference type="GO" id="GO:0006351">
    <property type="term" value="P:DNA-templated transcription"/>
    <property type="evidence" value="ECO:0007669"/>
    <property type="project" value="InterPro"/>
</dbReference>
<protein>
    <submittedName>
        <fullName evidence="5">C6 transcription factor</fullName>
    </submittedName>
</protein>
<dbReference type="SUPFAM" id="SSF57701">
    <property type="entry name" value="Zn2/Cys6 DNA-binding domain"/>
    <property type="match status" value="1"/>
</dbReference>
<dbReference type="Gene3D" id="4.10.240.10">
    <property type="entry name" value="Zn(2)-C6 fungal-type DNA-binding domain"/>
    <property type="match status" value="1"/>
</dbReference>
<reference evidence="5 6" key="1">
    <citation type="journal article" date="2021" name="Nat. Commun.">
        <title>Genetic determinants of endophytism in the Arabidopsis root mycobiome.</title>
        <authorList>
            <person name="Mesny F."/>
            <person name="Miyauchi S."/>
            <person name="Thiergart T."/>
            <person name="Pickel B."/>
            <person name="Atanasova L."/>
            <person name="Karlsson M."/>
            <person name="Huettel B."/>
            <person name="Barry K.W."/>
            <person name="Haridas S."/>
            <person name="Chen C."/>
            <person name="Bauer D."/>
            <person name="Andreopoulos W."/>
            <person name="Pangilinan J."/>
            <person name="LaButti K."/>
            <person name="Riley R."/>
            <person name="Lipzen A."/>
            <person name="Clum A."/>
            <person name="Drula E."/>
            <person name="Henrissat B."/>
            <person name="Kohler A."/>
            <person name="Grigoriev I.V."/>
            <person name="Martin F.M."/>
            <person name="Hacquard S."/>
        </authorList>
    </citation>
    <scope>NUCLEOTIDE SEQUENCE [LARGE SCALE GENOMIC DNA]</scope>
    <source>
        <strain evidence="5 6">MPI-CAGE-CH-0241</strain>
    </source>
</reference>
<comment type="caution">
    <text evidence="5">The sequence shown here is derived from an EMBL/GenBank/DDBJ whole genome shotgun (WGS) entry which is preliminary data.</text>
</comment>
<dbReference type="GO" id="GO:0005634">
    <property type="term" value="C:nucleus"/>
    <property type="evidence" value="ECO:0007669"/>
    <property type="project" value="TreeGrafter"/>
</dbReference>
<dbReference type="PROSITE" id="PS50048">
    <property type="entry name" value="ZN2_CY6_FUNGAL_2"/>
    <property type="match status" value="1"/>
</dbReference>
<dbReference type="SMART" id="SM00066">
    <property type="entry name" value="GAL4"/>
    <property type="match status" value="1"/>
</dbReference>
<feature type="compositionally biased region" description="Low complexity" evidence="3">
    <location>
        <begin position="57"/>
        <end position="77"/>
    </location>
</feature>
<feature type="compositionally biased region" description="Polar residues" evidence="3">
    <location>
        <begin position="150"/>
        <end position="163"/>
    </location>
</feature>
<feature type="region of interest" description="Disordered" evidence="3">
    <location>
        <begin position="57"/>
        <end position="105"/>
    </location>
</feature>
<gene>
    <name evidence="5" type="ORF">B0T10DRAFT_576164</name>
</gene>
<dbReference type="GO" id="GO:0000981">
    <property type="term" value="F:DNA-binding transcription factor activity, RNA polymerase II-specific"/>
    <property type="evidence" value="ECO:0007669"/>
    <property type="project" value="InterPro"/>
</dbReference>
<evidence type="ECO:0000256" key="2">
    <source>
        <dbReference type="ARBA" id="ARBA00023242"/>
    </source>
</evidence>
<dbReference type="SMART" id="SM00906">
    <property type="entry name" value="Fungal_trans"/>
    <property type="match status" value="1"/>
</dbReference>
<evidence type="ECO:0000313" key="5">
    <source>
        <dbReference type="EMBL" id="KAH6886347.1"/>
    </source>
</evidence>
<name>A0A9P9AN81_9HYPO</name>
<dbReference type="PANTHER" id="PTHR31644:SF1">
    <property type="entry name" value="ZN(II)2CYS6 TRANSCRIPTION FACTOR (EUROFUNG)"/>
    <property type="match status" value="1"/>
</dbReference>